<dbReference type="AlphaFoldDB" id="A0A8T6Z6D7"/>
<keyword evidence="2" id="KW-1185">Reference proteome</keyword>
<comment type="caution">
    <text evidence="1">The sequence shown here is derived from an EMBL/GenBank/DDBJ whole genome shotgun (WGS) entry which is preliminary data.</text>
</comment>
<dbReference type="Proteomes" id="UP000030460">
    <property type="component" value="Unassembled WGS sequence"/>
</dbReference>
<dbReference type="RefSeq" id="WP_052147751.1">
    <property type="nucleotide sequence ID" value="NZ_CADFGF010000002.1"/>
</dbReference>
<protein>
    <submittedName>
        <fullName evidence="1">Uncharacterized protein</fullName>
    </submittedName>
</protein>
<name>A0A8T6Z6D7_9BURK</name>
<accession>A0A8T6Z6D7</accession>
<proteinExistence type="predicted"/>
<gene>
    <name evidence="1" type="ORF">NH14_003780</name>
</gene>
<dbReference type="OrthoDB" id="9010520at2"/>
<sequence>MRAHDEAMLELVHIRTMVLRLEHIIEHENIGHHTTAVMSPDYWRARVKAIACGAPLLQPQAGTLLARLDAIDAALSNRCPGKDRPGLGT</sequence>
<evidence type="ECO:0000313" key="1">
    <source>
        <dbReference type="EMBL" id="NLP60281.1"/>
    </source>
</evidence>
<organism evidence="1 2">
    <name type="scientific">Paraburkholderia sacchari</name>
    <dbReference type="NCBI Taxonomy" id="159450"/>
    <lineage>
        <taxon>Bacteria</taxon>
        <taxon>Pseudomonadati</taxon>
        <taxon>Pseudomonadota</taxon>
        <taxon>Betaproteobacteria</taxon>
        <taxon>Burkholderiales</taxon>
        <taxon>Burkholderiaceae</taxon>
        <taxon>Paraburkholderia</taxon>
    </lineage>
</organism>
<dbReference type="EMBL" id="JTDB02000001">
    <property type="protein sequence ID" value="NLP60281.1"/>
    <property type="molecule type" value="Genomic_DNA"/>
</dbReference>
<reference evidence="1" key="2">
    <citation type="submission" date="2020-04" db="EMBL/GenBank/DDBJ databases">
        <authorList>
            <person name="Alexandrino P."/>
            <person name="Mendonca T."/>
            <person name="Guaman L."/>
            <person name="Cherix J."/>
            <person name="Lozano-Sakalauskas G."/>
            <person name="Fujita A."/>
            <person name="Filho E.R."/>
            <person name="Long P."/>
            <person name="Padilla G."/>
            <person name="Taciro M.K."/>
            <person name="Gomez J.G."/>
            <person name="Silva L.F."/>
            <person name="Torres M."/>
        </authorList>
    </citation>
    <scope>NUCLEOTIDE SEQUENCE</scope>
    <source>
        <strain evidence="1">LMG 19450</strain>
    </source>
</reference>
<reference evidence="1" key="1">
    <citation type="journal article" date="2015" name="Genome Announc.">
        <title>Draft Genome Sequence of the Polyhydroxyalkanoate-Producing Bacterium Burkholderia sacchari LMG 19450 Isolated from Brazilian Sugarcane Plantation Soil.</title>
        <authorList>
            <person name="Alexandrino P.M."/>
            <person name="Mendonca T.T."/>
            <person name="Guaman Bautista L.P."/>
            <person name="Cherix J."/>
            <person name="Lozano-Sakalauskas G.C."/>
            <person name="Fujita A."/>
            <person name="Ramos Filho E."/>
            <person name="Long P."/>
            <person name="Padilla G."/>
            <person name="Taciro M.K."/>
            <person name="Gomez J.G."/>
            <person name="Silva L.F."/>
        </authorList>
    </citation>
    <scope>NUCLEOTIDE SEQUENCE</scope>
    <source>
        <strain evidence="1">LMG 19450</strain>
    </source>
</reference>
<evidence type="ECO:0000313" key="2">
    <source>
        <dbReference type="Proteomes" id="UP000030460"/>
    </source>
</evidence>